<organism evidence="2 5">
    <name type="scientific">Hortaea werneckii</name>
    <name type="common">Black yeast</name>
    <name type="synonym">Cladosporium werneckii</name>
    <dbReference type="NCBI Taxonomy" id="91943"/>
    <lineage>
        <taxon>Eukaryota</taxon>
        <taxon>Fungi</taxon>
        <taxon>Dikarya</taxon>
        <taxon>Ascomycota</taxon>
        <taxon>Pezizomycotina</taxon>
        <taxon>Dothideomycetes</taxon>
        <taxon>Dothideomycetidae</taxon>
        <taxon>Mycosphaerellales</taxon>
        <taxon>Teratosphaeriaceae</taxon>
        <taxon>Hortaea</taxon>
    </lineage>
</organism>
<feature type="compositionally biased region" description="Basic residues" evidence="1">
    <location>
        <begin position="599"/>
        <end position="608"/>
    </location>
</feature>
<evidence type="ECO:0000313" key="4">
    <source>
        <dbReference type="Proteomes" id="UP000276864"/>
    </source>
</evidence>
<dbReference type="EMBL" id="QWIM01000978">
    <property type="protein sequence ID" value="RMY29375.1"/>
    <property type="molecule type" value="Genomic_DNA"/>
</dbReference>
<proteinExistence type="predicted"/>
<sequence length="608" mass="66212">MHLTAQPSHKRREKYKSATKADLIATMLKSAPTLSDDTTTAPLDSFKSPRDSLSPIDDCFEEASRRKGSEFPRDTSSFTCSSKCSGTWLPLHFTRSGKQQLIKEAGIQSQSQKAPHDAFLDVDTNHAIATQAVSTPAHAACSPRSPLISRPHRPTDLKIDRSNGLTAIPTNDLRSLIRDGHTAGYETSTQVPRPKPKKPLSKSHSVTMGSNSSTLNGQSEADDASLNSGVRRPMRVLRKSSTNLFKRVDSKSPLPRPLTATSIIVTDRKPSDLPESPVDPYLEPAHKAREPIILHSDSTMTVDEKAADDISAAAKPSDDSDKENQSPRAKLKDNSEHNDDSHGTASALRASALSPTIPAPSPLPEDSPHKYGLKDRMETPEPEPVKQPPPPEPVELNKAQRRSSGLEIFNEAKSLQSAQSFLNGLSTSRRRAESMNRMTDSTWPTTTTSRPVSRPGSRPTSSRPPSAMHMNATAGGSAGGGGYNDIDGRKRGHNFKTNGFAYSRALNLTQLQCYRSHTRLLRSKNKAAPVECAVCHMDDDQEHWTCSWCALRMCRYCRKAFGEGGVKALRGRIREAEIGGCDGGLHGEGSDSEGEKTVGRRGRGRAFT</sequence>
<feature type="region of interest" description="Disordered" evidence="1">
    <location>
        <begin position="29"/>
        <end position="72"/>
    </location>
</feature>
<feature type="region of interest" description="Disordered" evidence="1">
    <location>
        <begin position="584"/>
        <end position="608"/>
    </location>
</feature>
<feature type="compositionally biased region" description="Polar residues" evidence="1">
    <location>
        <begin position="206"/>
        <end position="219"/>
    </location>
</feature>
<feature type="compositionally biased region" description="Basic and acidic residues" evidence="1">
    <location>
        <begin position="316"/>
        <end position="342"/>
    </location>
</feature>
<reference evidence="4 5" key="1">
    <citation type="journal article" date="2018" name="BMC Genomics">
        <title>Genomic evidence for intraspecific hybridization in a clonal and extremely halotolerant yeast.</title>
        <authorList>
            <person name="Gostincar C."/>
            <person name="Stajich J.E."/>
            <person name="Zupancic J."/>
            <person name="Zalar P."/>
            <person name="Gunde-Cimerman N."/>
        </authorList>
    </citation>
    <scope>NUCLEOTIDE SEQUENCE [LARGE SCALE GENOMIC DNA]</scope>
    <source>
        <strain evidence="3 4">EXF-6651</strain>
        <strain evidence="2 5">EXF-6654</strain>
    </source>
</reference>
<dbReference type="VEuPathDB" id="FungiDB:BTJ68_14608"/>
<dbReference type="Proteomes" id="UP000276864">
    <property type="component" value="Unassembled WGS sequence"/>
</dbReference>
<feature type="compositionally biased region" description="Polar residues" evidence="1">
    <location>
        <begin position="163"/>
        <end position="173"/>
    </location>
</feature>
<feature type="region of interest" description="Disordered" evidence="1">
    <location>
        <begin position="425"/>
        <end position="485"/>
    </location>
</feature>
<evidence type="ECO:0000313" key="3">
    <source>
        <dbReference type="EMBL" id="RMY29375.1"/>
    </source>
</evidence>
<evidence type="ECO:0000313" key="5">
    <source>
        <dbReference type="Proteomes" id="UP000282582"/>
    </source>
</evidence>
<feature type="compositionally biased region" description="Basic and acidic residues" evidence="1">
    <location>
        <begin position="62"/>
        <end position="72"/>
    </location>
</feature>
<accession>A0A3M6Z5V1</accession>
<feature type="region of interest" description="Disordered" evidence="1">
    <location>
        <begin position="133"/>
        <end position="280"/>
    </location>
</feature>
<evidence type="ECO:0000313" key="2">
    <source>
        <dbReference type="EMBL" id="RMY10684.1"/>
    </source>
</evidence>
<dbReference type="Proteomes" id="UP000282582">
    <property type="component" value="Unassembled WGS sequence"/>
</dbReference>
<protein>
    <submittedName>
        <fullName evidence="2">Uncharacterized protein</fullName>
    </submittedName>
</protein>
<feature type="compositionally biased region" description="Low complexity" evidence="1">
    <location>
        <begin position="439"/>
        <end position="466"/>
    </location>
</feature>
<feature type="compositionally biased region" description="Basic and acidic residues" evidence="1">
    <location>
        <begin position="366"/>
        <end position="379"/>
    </location>
</feature>
<gene>
    <name evidence="3" type="ORF">D0866_08741</name>
    <name evidence="2" type="ORF">D0868_03570</name>
</gene>
<feature type="region of interest" description="Disordered" evidence="1">
    <location>
        <begin position="310"/>
        <end position="402"/>
    </location>
</feature>
<name>A0A3M6Z5V1_HORWE</name>
<dbReference type="EMBL" id="QWIK01000206">
    <property type="protein sequence ID" value="RMY10684.1"/>
    <property type="molecule type" value="Genomic_DNA"/>
</dbReference>
<comment type="caution">
    <text evidence="2">The sequence shown here is derived from an EMBL/GenBank/DDBJ whole genome shotgun (WGS) entry which is preliminary data.</text>
</comment>
<evidence type="ECO:0000256" key="1">
    <source>
        <dbReference type="SAM" id="MobiDB-lite"/>
    </source>
</evidence>
<feature type="compositionally biased region" description="Polar residues" evidence="1">
    <location>
        <begin position="32"/>
        <end position="42"/>
    </location>
</feature>
<dbReference type="AlphaFoldDB" id="A0A3M6Z5V1"/>